<dbReference type="Proteomes" id="UP000054337">
    <property type="component" value="Unassembled WGS sequence"/>
</dbReference>
<sequence>MGGAATSRVVTSSDRVEVRAVVVQPGDSEWVTVIECVIASGWSLPPFVILSGKAHQSSWYRNFPPDWTVCILENGWATDRLGVEWVKHFNQHTAAQIAGVYRLLILDGHSSRATPEFDQYCTENKIVTPYMPLHTSHLLQPLDLICFSPLECAHGREIEELAYQGVQHR</sequence>
<dbReference type="GeneID" id="26250625"/>
<evidence type="ECO:0000259" key="1">
    <source>
        <dbReference type="Pfam" id="PF03184"/>
    </source>
</evidence>
<reference evidence="2 3" key="1">
    <citation type="journal article" date="2013" name="PLoS Genet.">
        <title>Comparative genome structure, secondary metabolite, and effector coding capacity across Cochliobolus pathogens.</title>
        <authorList>
            <person name="Condon B.J."/>
            <person name="Leng Y."/>
            <person name="Wu D."/>
            <person name="Bushley K.E."/>
            <person name="Ohm R.A."/>
            <person name="Otillar R."/>
            <person name="Martin J."/>
            <person name="Schackwitz W."/>
            <person name="Grimwood J."/>
            <person name="MohdZainudin N."/>
            <person name="Xue C."/>
            <person name="Wang R."/>
            <person name="Manning V.A."/>
            <person name="Dhillon B."/>
            <person name="Tu Z.J."/>
            <person name="Steffenson B.J."/>
            <person name="Salamov A."/>
            <person name="Sun H."/>
            <person name="Lowry S."/>
            <person name="LaButti K."/>
            <person name="Han J."/>
            <person name="Copeland A."/>
            <person name="Lindquist E."/>
            <person name="Barry K."/>
            <person name="Schmutz J."/>
            <person name="Baker S.E."/>
            <person name="Ciuffetti L.M."/>
            <person name="Grigoriev I.V."/>
            <person name="Zhong S."/>
            <person name="Turgeon B.G."/>
        </authorList>
    </citation>
    <scope>NUCLEOTIDE SEQUENCE [LARGE SCALE GENOMIC DNA]</scope>
    <source>
        <strain evidence="2 3">FI3</strain>
    </source>
</reference>
<protein>
    <recommendedName>
        <fullName evidence="1">DDE-1 domain-containing protein</fullName>
    </recommendedName>
</protein>
<keyword evidence="3" id="KW-1185">Reference proteome</keyword>
<dbReference type="RefSeq" id="XP_014550687.1">
    <property type="nucleotide sequence ID" value="XM_014695201.1"/>
</dbReference>
<dbReference type="Pfam" id="PF03184">
    <property type="entry name" value="DDE_1"/>
    <property type="match status" value="1"/>
</dbReference>
<name>W7DSD2_BIPV3</name>
<dbReference type="GO" id="GO:0003677">
    <property type="term" value="F:DNA binding"/>
    <property type="evidence" value="ECO:0007669"/>
    <property type="project" value="TreeGrafter"/>
</dbReference>
<proteinExistence type="predicted"/>
<evidence type="ECO:0000313" key="2">
    <source>
        <dbReference type="EMBL" id="EUN21113.1"/>
    </source>
</evidence>
<dbReference type="GO" id="GO:0005634">
    <property type="term" value="C:nucleus"/>
    <property type="evidence" value="ECO:0007669"/>
    <property type="project" value="TreeGrafter"/>
</dbReference>
<dbReference type="EMBL" id="KI968863">
    <property type="protein sequence ID" value="EUN21113.1"/>
    <property type="molecule type" value="Genomic_DNA"/>
</dbReference>
<dbReference type="InterPro" id="IPR004875">
    <property type="entry name" value="DDE_SF_endonuclease_dom"/>
</dbReference>
<accession>W7DSD2</accession>
<dbReference type="AlphaFoldDB" id="W7DSD2"/>
<dbReference type="PANTHER" id="PTHR19303">
    <property type="entry name" value="TRANSPOSON"/>
    <property type="match status" value="1"/>
</dbReference>
<dbReference type="PANTHER" id="PTHR19303:SF74">
    <property type="entry name" value="POGO TRANSPOSABLE ELEMENT WITH KRAB DOMAIN"/>
    <property type="match status" value="1"/>
</dbReference>
<dbReference type="InterPro" id="IPR050863">
    <property type="entry name" value="CenT-Element_Derived"/>
</dbReference>
<evidence type="ECO:0000313" key="3">
    <source>
        <dbReference type="Proteomes" id="UP000054337"/>
    </source>
</evidence>
<dbReference type="OrthoDB" id="3790270at2759"/>
<dbReference type="HOGENOM" id="CLU_013929_2_2_1"/>
<organism evidence="2 3">
    <name type="scientific">Bipolaris victoriae (strain FI3)</name>
    <name type="common">Victoria blight of oats agent</name>
    <name type="synonym">Cochliobolus victoriae</name>
    <dbReference type="NCBI Taxonomy" id="930091"/>
    <lineage>
        <taxon>Eukaryota</taxon>
        <taxon>Fungi</taxon>
        <taxon>Dikarya</taxon>
        <taxon>Ascomycota</taxon>
        <taxon>Pezizomycotina</taxon>
        <taxon>Dothideomycetes</taxon>
        <taxon>Pleosporomycetidae</taxon>
        <taxon>Pleosporales</taxon>
        <taxon>Pleosporineae</taxon>
        <taxon>Pleosporaceae</taxon>
        <taxon>Bipolaris</taxon>
    </lineage>
</organism>
<gene>
    <name evidence="2" type="ORF">COCVIDRAFT_114828</name>
</gene>
<feature type="domain" description="DDE-1" evidence="1">
    <location>
        <begin position="29"/>
        <end position="156"/>
    </location>
</feature>